<gene>
    <name evidence="2" type="ORF">FHR92_004981</name>
</gene>
<reference evidence="2 3" key="1">
    <citation type="submission" date="2020-08" db="EMBL/GenBank/DDBJ databases">
        <title>Genomic Encyclopedia of Type Strains, Phase III (KMG-III): the genomes of soil and plant-associated and newly described type strains.</title>
        <authorList>
            <person name="Whitman W."/>
        </authorList>
    </citation>
    <scope>NUCLEOTIDE SEQUENCE [LARGE SCALE GENOMIC DNA]</scope>
    <source>
        <strain evidence="2 3">CECT 8693</strain>
    </source>
</reference>
<dbReference type="Gene3D" id="3.90.1750.20">
    <property type="entry name" value="Putative Large Serine Recombinase, Chain B, Domain 2"/>
    <property type="match status" value="1"/>
</dbReference>
<organism evidence="2 3">
    <name type="scientific">Fontibacillus solani</name>
    <dbReference type="NCBI Taxonomy" id="1572857"/>
    <lineage>
        <taxon>Bacteria</taxon>
        <taxon>Bacillati</taxon>
        <taxon>Bacillota</taxon>
        <taxon>Bacilli</taxon>
        <taxon>Bacillales</taxon>
        <taxon>Paenibacillaceae</taxon>
        <taxon>Fontibacillus</taxon>
    </lineage>
</organism>
<dbReference type="EMBL" id="JACJIP010000052">
    <property type="protein sequence ID" value="MBA9088465.1"/>
    <property type="molecule type" value="Genomic_DNA"/>
</dbReference>
<dbReference type="InterPro" id="IPR050639">
    <property type="entry name" value="SSR_resolvase"/>
</dbReference>
<keyword evidence="3" id="KW-1185">Reference proteome</keyword>
<dbReference type="GO" id="GO:0000150">
    <property type="term" value="F:DNA strand exchange activity"/>
    <property type="evidence" value="ECO:0007669"/>
    <property type="project" value="InterPro"/>
</dbReference>
<dbReference type="InterPro" id="IPR038109">
    <property type="entry name" value="DNA_bind_recomb_sf"/>
</dbReference>
<sequence>MKAAEKDNKAMPMRIPPYGYNWIDGKLEINEHEAVFVKLIYQWYAYDRLTLKEIGTQLVELGARPKRTESKTWSASSIQNILKSDVYIGKFYYNRRSTQKVKGERTPKGAPKKLILTEMKKNGY</sequence>
<dbReference type="PANTHER" id="PTHR30461:SF23">
    <property type="entry name" value="DNA RECOMBINASE-RELATED"/>
    <property type="match status" value="1"/>
</dbReference>
<proteinExistence type="predicted"/>
<dbReference type="Proteomes" id="UP000567067">
    <property type="component" value="Unassembled WGS sequence"/>
</dbReference>
<dbReference type="RefSeq" id="WP_182540059.1">
    <property type="nucleotide sequence ID" value="NZ_JACJIP010000052.1"/>
</dbReference>
<feature type="domain" description="Recombinase" evidence="1">
    <location>
        <begin position="17"/>
        <end position="124"/>
    </location>
</feature>
<dbReference type="GO" id="GO:0003677">
    <property type="term" value="F:DNA binding"/>
    <property type="evidence" value="ECO:0007669"/>
    <property type="project" value="InterPro"/>
</dbReference>
<comment type="caution">
    <text evidence="2">The sequence shown here is derived from an EMBL/GenBank/DDBJ whole genome shotgun (WGS) entry which is preliminary data.</text>
</comment>
<protein>
    <recommendedName>
        <fullName evidence="1">Recombinase domain-containing protein</fullName>
    </recommendedName>
</protein>
<dbReference type="InterPro" id="IPR011109">
    <property type="entry name" value="DNA_bind_recombinase_dom"/>
</dbReference>
<dbReference type="PROSITE" id="PS51737">
    <property type="entry name" value="RECOMBINASE_DNA_BIND"/>
    <property type="match status" value="1"/>
</dbReference>
<accession>A0A7W3SYF1</accession>
<dbReference type="Pfam" id="PF07508">
    <property type="entry name" value="Recombinase"/>
    <property type="match status" value="1"/>
</dbReference>
<dbReference type="AlphaFoldDB" id="A0A7W3SYF1"/>
<evidence type="ECO:0000313" key="3">
    <source>
        <dbReference type="Proteomes" id="UP000567067"/>
    </source>
</evidence>
<dbReference type="PANTHER" id="PTHR30461">
    <property type="entry name" value="DNA-INVERTASE FROM LAMBDOID PROPHAGE"/>
    <property type="match status" value="1"/>
</dbReference>
<name>A0A7W3SYF1_9BACL</name>
<evidence type="ECO:0000259" key="1">
    <source>
        <dbReference type="PROSITE" id="PS51737"/>
    </source>
</evidence>
<evidence type="ECO:0000313" key="2">
    <source>
        <dbReference type="EMBL" id="MBA9088465.1"/>
    </source>
</evidence>